<dbReference type="Proteomes" id="UP001295444">
    <property type="component" value="Chromosome 02"/>
</dbReference>
<accession>A0AAD1REM1</accession>
<protein>
    <submittedName>
        <fullName evidence="2">Uncharacterized protein</fullName>
    </submittedName>
</protein>
<sequence>MAQQKTKKSTNKAEKLNFFGNKAQTKQNTQRALMQDGDACREDLDTPALTESDPDRITKSYLQTALDMLSQKLI</sequence>
<feature type="region of interest" description="Disordered" evidence="1">
    <location>
        <begin position="1"/>
        <end position="33"/>
    </location>
</feature>
<dbReference type="EMBL" id="OW240913">
    <property type="protein sequence ID" value="CAH2250142.1"/>
    <property type="molecule type" value="Genomic_DNA"/>
</dbReference>
<feature type="compositionally biased region" description="Polar residues" evidence="1">
    <location>
        <begin position="22"/>
        <end position="32"/>
    </location>
</feature>
<dbReference type="AlphaFoldDB" id="A0AAD1REM1"/>
<reference evidence="2" key="1">
    <citation type="submission" date="2022-03" db="EMBL/GenBank/DDBJ databases">
        <authorList>
            <person name="Alioto T."/>
            <person name="Alioto T."/>
            <person name="Gomez Garrido J."/>
        </authorList>
    </citation>
    <scope>NUCLEOTIDE SEQUENCE</scope>
</reference>
<proteinExistence type="predicted"/>
<feature type="non-terminal residue" evidence="2">
    <location>
        <position position="74"/>
    </location>
</feature>
<organism evidence="2 3">
    <name type="scientific">Pelobates cultripes</name>
    <name type="common">Western spadefoot toad</name>
    <dbReference type="NCBI Taxonomy" id="61616"/>
    <lineage>
        <taxon>Eukaryota</taxon>
        <taxon>Metazoa</taxon>
        <taxon>Chordata</taxon>
        <taxon>Craniata</taxon>
        <taxon>Vertebrata</taxon>
        <taxon>Euteleostomi</taxon>
        <taxon>Amphibia</taxon>
        <taxon>Batrachia</taxon>
        <taxon>Anura</taxon>
        <taxon>Pelobatoidea</taxon>
        <taxon>Pelobatidae</taxon>
        <taxon>Pelobates</taxon>
    </lineage>
</organism>
<name>A0AAD1REM1_PELCU</name>
<gene>
    <name evidence="2" type="ORF">PECUL_23A002549</name>
</gene>
<keyword evidence="3" id="KW-1185">Reference proteome</keyword>
<evidence type="ECO:0000256" key="1">
    <source>
        <dbReference type="SAM" id="MobiDB-lite"/>
    </source>
</evidence>
<feature type="compositionally biased region" description="Basic residues" evidence="1">
    <location>
        <begin position="1"/>
        <end position="10"/>
    </location>
</feature>
<evidence type="ECO:0000313" key="3">
    <source>
        <dbReference type="Proteomes" id="UP001295444"/>
    </source>
</evidence>
<evidence type="ECO:0000313" key="2">
    <source>
        <dbReference type="EMBL" id="CAH2250142.1"/>
    </source>
</evidence>